<organism evidence="1 2">
    <name type="scientific">Actinomadura mexicana</name>
    <dbReference type="NCBI Taxonomy" id="134959"/>
    <lineage>
        <taxon>Bacteria</taxon>
        <taxon>Bacillati</taxon>
        <taxon>Actinomycetota</taxon>
        <taxon>Actinomycetes</taxon>
        <taxon>Streptosporangiales</taxon>
        <taxon>Thermomonosporaceae</taxon>
        <taxon>Actinomadura</taxon>
    </lineage>
</organism>
<gene>
    <name evidence="1" type="ORF">SAMN06265355_13041</name>
</gene>
<dbReference type="GO" id="GO:0008237">
    <property type="term" value="F:metallopeptidase activity"/>
    <property type="evidence" value="ECO:0007669"/>
    <property type="project" value="UniProtKB-KW"/>
</dbReference>
<name>A0A239HES2_9ACTN</name>
<keyword evidence="1" id="KW-0645">Protease</keyword>
<evidence type="ECO:0000313" key="1">
    <source>
        <dbReference type="EMBL" id="SNS79645.1"/>
    </source>
</evidence>
<sequence>MIGVMELSREAFEDLVAEALDSVPPELIAHMRNVVIVVEDDAPERGLLGLYQGIPLTERGDWYGAVLPDHISIYRHEILRICDTAEDVVEEVRITVVHEIAHHFGIDDERLHELGY</sequence>
<dbReference type="Pfam" id="PF06262">
    <property type="entry name" value="Zincin_1"/>
    <property type="match status" value="1"/>
</dbReference>
<dbReference type="SUPFAM" id="SSF55486">
    <property type="entry name" value="Metalloproteases ('zincins'), catalytic domain"/>
    <property type="match status" value="1"/>
</dbReference>
<dbReference type="InterPro" id="IPR038555">
    <property type="entry name" value="Zincin_1_sf"/>
</dbReference>
<dbReference type="GO" id="GO:0006508">
    <property type="term" value="P:proteolysis"/>
    <property type="evidence" value="ECO:0007669"/>
    <property type="project" value="UniProtKB-KW"/>
</dbReference>
<dbReference type="AlphaFoldDB" id="A0A239HES2"/>
<keyword evidence="1" id="KW-0482">Metalloprotease</keyword>
<dbReference type="Proteomes" id="UP000198420">
    <property type="component" value="Unassembled WGS sequence"/>
</dbReference>
<evidence type="ECO:0000313" key="2">
    <source>
        <dbReference type="Proteomes" id="UP000198420"/>
    </source>
</evidence>
<dbReference type="Gene3D" id="3.30.2010.20">
    <property type="match status" value="1"/>
</dbReference>
<proteinExistence type="predicted"/>
<dbReference type="InterPro" id="IPR010428">
    <property type="entry name" value="Zincin_1"/>
</dbReference>
<dbReference type="CDD" id="cd12952">
    <property type="entry name" value="MMP_ACEL2062"/>
    <property type="match status" value="1"/>
</dbReference>
<keyword evidence="1" id="KW-0378">Hydrolase</keyword>
<protein>
    <submittedName>
        <fullName evidence="1">Predicted Zn-dependent protease, minimal metalloprotease (MMP)-like domain</fullName>
    </submittedName>
</protein>
<reference evidence="2" key="1">
    <citation type="submission" date="2017-06" db="EMBL/GenBank/DDBJ databases">
        <authorList>
            <person name="Varghese N."/>
            <person name="Submissions S."/>
        </authorList>
    </citation>
    <scope>NUCLEOTIDE SEQUENCE [LARGE SCALE GENOMIC DNA]</scope>
    <source>
        <strain evidence="2">DSM 44485</strain>
    </source>
</reference>
<keyword evidence="2" id="KW-1185">Reference proteome</keyword>
<accession>A0A239HES2</accession>
<dbReference type="EMBL" id="FZNP01000030">
    <property type="protein sequence ID" value="SNS79645.1"/>
    <property type="molecule type" value="Genomic_DNA"/>
</dbReference>
<dbReference type="RefSeq" id="WP_425427384.1">
    <property type="nucleotide sequence ID" value="NZ_FZNP01000030.1"/>
</dbReference>